<keyword evidence="7" id="KW-0496">Mitochondrion</keyword>
<dbReference type="SUPFAM" id="SSF103506">
    <property type="entry name" value="Mitochondrial carrier"/>
    <property type="match status" value="1"/>
</dbReference>
<protein>
    <recommendedName>
        <fullName evidence="10">Mitochondrial thiamine pyrophosphate carrier</fullName>
    </recommendedName>
    <alternativeName>
        <fullName evidence="11">Solute carrier family 25 member 19</fullName>
    </alternativeName>
</protein>
<dbReference type="PANTHER" id="PTHR24089">
    <property type="entry name" value="SOLUTE CARRIER FAMILY 25"/>
    <property type="match status" value="1"/>
</dbReference>
<feature type="repeat" description="Solcar" evidence="13">
    <location>
        <begin position="37"/>
        <end position="130"/>
    </location>
</feature>
<evidence type="ECO:0000256" key="14">
    <source>
        <dbReference type="RuleBase" id="RU000488"/>
    </source>
</evidence>
<evidence type="ECO:0000256" key="1">
    <source>
        <dbReference type="ARBA" id="ARBA00004225"/>
    </source>
</evidence>
<accession>A0A8X7C4P8</accession>
<evidence type="ECO:0000256" key="2">
    <source>
        <dbReference type="ARBA" id="ARBA00006375"/>
    </source>
</evidence>
<proteinExistence type="inferred from homology"/>
<name>A0A8X7C4P8_9ARAC</name>
<comment type="similarity">
    <text evidence="2 14">Belongs to the mitochondrial carrier (TC 2.A.29) family.</text>
</comment>
<dbReference type="Proteomes" id="UP000886998">
    <property type="component" value="Unassembled WGS sequence"/>
</dbReference>
<keyword evidence="4 13" id="KW-0812">Transmembrane</keyword>
<dbReference type="GO" id="GO:0031966">
    <property type="term" value="C:mitochondrial membrane"/>
    <property type="evidence" value="ECO:0007669"/>
    <property type="project" value="UniProtKB-SubCell"/>
</dbReference>
<keyword evidence="6" id="KW-1133">Transmembrane helix</keyword>
<evidence type="ECO:0000256" key="7">
    <source>
        <dbReference type="ARBA" id="ARBA00023128"/>
    </source>
</evidence>
<keyword evidence="8 13" id="KW-0472">Membrane</keyword>
<dbReference type="Gene3D" id="1.50.40.10">
    <property type="entry name" value="Mitochondrial carrier domain"/>
    <property type="match status" value="1"/>
</dbReference>
<keyword evidence="5" id="KW-0677">Repeat</keyword>
<comment type="caution">
    <text evidence="15">The sequence shown here is derived from an EMBL/GenBank/DDBJ whole genome shotgun (WGS) entry which is preliminary data.</text>
</comment>
<dbReference type="GO" id="GO:0090422">
    <property type="term" value="F:thiamine pyrophosphate transmembrane transporter activity"/>
    <property type="evidence" value="ECO:0007669"/>
    <property type="project" value="UniProtKB-ARBA"/>
</dbReference>
<keyword evidence="3 14" id="KW-0813">Transport</keyword>
<reference evidence="15" key="1">
    <citation type="submission" date="2020-08" db="EMBL/GenBank/DDBJ databases">
        <title>Multicomponent nature underlies the extraordinary mechanical properties of spider dragline silk.</title>
        <authorList>
            <person name="Kono N."/>
            <person name="Nakamura H."/>
            <person name="Mori M."/>
            <person name="Yoshida Y."/>
            <person name="Ohtoshi R."/>
            <person name="Malay A.D."/>
            <person name="Moran D.A.P."/>
            <person name="Tomita M."/>
            <person name="Numata K."/>
            <person name="Arakawa K."/>
        </authorList>
    </citation>
    <scope>NUCLEOTIDE SEQUENCE</scope>
</reference>
<evidence type="ECO:0000256" key="6">
    <source>
        <dbReference type="ARBA" id="ARBA00022989"/>
    </source>
</evidence>
<keyword evidence="16" id="KW-1185">Reference proteome</keyword>
<evidence type="ECO:0000313" key="16">
    <source>
        <dbReference type="Proteomes" id="UP000886998"/>
    </source>
</evidence>
<dbReference type="OrthoDB" id="18574at2759"/>
<evidence type="ECO:0000256" key="3">
    <source>
        <dbReference type="ARBA" id="ARBA00022448"/>
    </source>
</evidence>
<evidence type="ECO:0000256" key="12">
    <source>
        <dbReference type="ARBA" id="ARBA00050799"/>
    </source>
</evidence>
<feature type="repeat" description="Solcar" evidence="13">
    <location>
        <begin position="143"/>
        <end position="229"/>
    </location>
</feature>
<dbReference type="InterPro" id="IPR023395">
    <property type="entry name" value="MCP_dom_sf"/>
</dbReference>
<dbReference type="FunFam" id="1.50.40.10:FF:000011">
    <property type="entry name" value="Mitochondrial thiamine pyrophosphate carrier 1"/>
    <property type="match status" value="1"/>
</dbReference>
<sequence>MVSKNLKCPYICWDIKTMTGSKENMVGFDRLSSDRKFHESDYAIAGAVSGFVTRTLFQPLDVIKIRFQLQIEPITDLSKRSKYKGMIHAFHCIRKEEGIQALWKGIVPAQFLSTTYGALQFMAFEILTQQASTHLPEKFQSEAKPLINFTCGALAGGIATTGSFPFDVMRTRLVAQGEPKIYKNVFHATATMLRTEGPFSFYKGLSPTLVQIMPNAGAQFAFYKLFQGLWNVLFKKESTTTTVFQSSCCGAASGITAKMIVYPLDLIKKRIQVQGFEEARKAFGSVRRYTGLIHCASCILKEEGIFGLYKGFSPSVLKAAFTTGSHFLYYEQTLKVLAYINRSIL</sequence>
<evidence type="ECO:0000256" key="9">
    <source>
        <dbReference type="ARBA" id="ARBA00037549"/>
    </source>
</evidence>
<dbReference type="InterPro" id="IPR018108">
    <property type="entry name" value="MCP_transmembrane"/>
</dbReference>
<gene>
    <name evidence="15" type="primary">Slc25a19</name>
    <name evidence="15" type="ORF">TNIN_435052</name>
</gene>
<dbReference type="Pfam" id="PF00153">
    <property type="entry name" value="Mito_carr"/>
    <property type="match status" value="3"/>
</dbReference>
<evidence type="ECO:0000256" key="10">
    <source>
        <dbReference type="ARBA" id="ARBA00040836"/>
    </source>
</evidence>
<dbReference type="EMBL" id="BMAV01008686">
    <property type="protein sequence ID" value="GFY52414.1"/>
    <property type="molecule type" value="Genomic_DNA"/>
</dbReference>
<evidence type="ECO:0000313" key="15">
    <source>
        <dbReference type="EMBL" id="GFY52414.1"/>
    </source>
</evidence>
<dbReference type="PRINTS" id="PR00926">
    <property type="entry name" value="MITOCARRIER"/>
</dbReference>
<feature type="repeat" description="Solcar" evidence="13">
    <location>
        <begin position="241"/>
        <end position="336"/>
    </location>
</feature>
<evidence type="ECO:0000256" key="13">
    <source>
        <dbReference type="PROSITE-ProRule" id="PRU00282"/>
    </source>
</evidence>
<dbReference type="PROSITE" id="PS50920">
    <property type="entry name" value="SOLCAR"/>
    <property type="match status" value="3"/>
</dbReference>
<dbReference type="InterPro" id="IPR002067">
    <property type="entry name" value="MCP"/>
</dbReference>
<organism evidence="15 16">
    <name type="scientific">Trichonephila inaurata madagascariensis</name>
    <dbReference type="NCBI Taxonomy" id="2747483"/>
    <lineage>
        <taxon>Eukaryota</taxon>
        <taxon>Metazoa</taxon>
        <taxon>Ecdysozoa</taxon>
        <taxon>Arthropoda</taxon>
        <taxon>Chelicerata</taxon>
        <taxon>Arachnida</taxon>
        <taxon>Araneae</taxon>
        <taxon>Araneomorphae</taxon>
        <taxon>Entelegynae</taxon>
        <taxon>Araneoidea</taxon>
        <taxon>Nephilidae</taxon>
        <taxon>Trichonephila</taxon>
        <taxon>Trichonephila inaurata</taxon>
    </lineage>
</organism>
<evidence type="ECO:0000256" key="8">
    <source>
        <dbReference type="ARBA" id="ARBA00023136"/>
    </source>
</evidence>
<dbReference type="AlphaFoldDB" id="A0A8X7C4P8"/>
<comment type="function">
    <text evidence="9">Mitochondrial transporter mediating uptake of thiamine diphosphate into mitochondria. It is not clear if the antiporter activity is affected by the membrane potential or by the proton electrochemical gradient.</text>
</comment>
<comment type="subcellular location">
    <subcellularLocation>
        <location evidence="1">Mitochondrion membrane</location>
        <topology evidence="1">Multi-pass membrane protein</topology>
    </subcellularLocation>
</comment>
<evidence type="ECO:0000256" key="4">
    <source>
        <dbReference type="ARBA" id="ARBA00022692"/>
    </source>
</evidence>
<comment type="catalytic activity">
    <reaction evidence="12">
        <text>thiamine phosphate(out) + thiamine diphosphate(in) = thiamine phosphate(in) + thiamine diphosphate(out)</text>
        <dbReference type="Rhea" id="RHEA:73383"/>
        <dbReference type="ChEBI" id="CHEBI:37575"/>
        <dbReference type="ChEBI" id="CHEBI:58937"/>
    </reaction>
</comment>
<evidence type="ECO:0000256" key="11">
    <source>
        <dbReference type="ARBA" id="ARBA00041879"/>
    </source>
</evidence>
<evidence type="ECO:0000256" key="5">
    <source>
        <dbReference type="ARBA" id="ARBA00022737"/>
    </source>
</evidence>